<dbReference type="SUPFAM" id="SSF53649">
    <property type="entry name" value="Alkaline phosphatase-like"/>
    <property type="match status" value="1"/>
</dbReference>
<feature type="domain" description="Sulfatase N-terminal" evidence="4">
    <location>
        <begin position="25"/>
        <end position="320"/>
    </location>
</feature>
<dbReference type="Gene3D" id="3.40.720.10">
    <property type="entry name" value="Alkaline Phosphatase, subunit A"/>
    <property type="match status" value="1"/>
</dbReference>
<keyword evidence="2" id="KW-0378">Hydrolase</keyword>
<sequence length="497" mass="55244">MKHLLSLLLFSIFAGSTFTFAAERPNILWFVVDDMSANFSCYGEKTIQTPNVDRLAREGTMFSHAFVTAPVCSPCRSALITGMYQTTIGAHHHRSGRGPVKIELPEGVAPVPALFQKAGYYTCIGNGLLNDTQAKGKKAKGKGGGGLGKTDYNFEYDPKIYDGPDWAARKDDQPFFMQVQLGGGKLRGGKSAQAAALSKRAETELGGATKEEDVTLPPYYPRDPVLLEDWAAYLDAVRFTDQHVGKVLARLEKEGLLENTLVIFMTDHGISHARGKQFLYNEGTHVPLVVRGPGIAKGVVRDDLVMQIDLAPLSLAAAGIPIPSAMQGRDILAKDYKPREEVFAARDRCDETVERIRSVRTGQHLYIRNFYPKRPHLQPNAYKDGKTIVQRLRELHTDGKLEPLSEKLLFSPERPAEELYDWKADPWQVKNLAEDPAHKATLEKLRADLDKWIADSGDKGPESDAMYDSDMQEYLGKGNPEVEKNIALMKQWAKEGK</sequence>
<evidence type="ECO:0000313" key="6">
    <source>
        <dbReference type="Proteomes" id="UP000253426"/>
    </source>
</evidence>
<dbReference type="RefSeq" id="WP_113956731.1">
    <property type="nucleotide sequence ID" value="NZ_QNRR01000001.1"/>
</dbReference>
<evidence type="ECO:0000313" key="5">
    <source>
        <dbReference type="EMBL" id="RBP47827.1"/>
    </source>
</evidence>
<gene>
    <name evidence="5" type="ORF">DES53_101627</name>
</gene>
<feature type="signal peptide" evidence="3">
    <location>
        <begin position="1"/>
        <end position="21"/>
    </location>
</feature>
<keyword evidence="6" id="KW-1185">Reference proteome</keyword>
<feature type="chain" id="PRO_5016719805" evidence="3">
    <location>
        <begin position="22"/>
        <end position="497"/>
    </location>
</feature>
<evidence type="ECO:0000256" key="3">
    <source>
        <dbReference type="SAM" id="SignalP"/>
    </source>
</evidence>
<dbReference type="GO" id="GO:0004065">
    <property type="term" value="F:arylsulfatase activity"/>
    <property type="evidence" value="ECO:0007669"/>
    <property type="project" value="TreeGrafter"/>
</dbReference>
<name>A0A366HUQ2_9BACT</name>
<dbReference type="Proteomes" id="UP000253426">
    <property type="component" value="Unassembled WGS sequence"/>
</dbReference>
<dbReference type="EMBL" id="QNRR01000001">
    <property type="protein sequence ID" value="RBP47827.1"/>
    <property type="molecule type" value="Genomic_DNA"/>
</dbReference>
<reference evidence="5 6" key="1">
    <citation type="submission" date="2018-06" db="EMBL/GenBank/DDBJ databases">
        <title>Genomic Encyclopedia of Type Strains, Phase IV (KMG-IV): sequencing the most valuable type-strain genomes for metagenomic binning, comparative biology and taxonomic classification.</title>
        <authorList>
            <person name="Goeker M."/>
        </authorList>
    </citation>
    <scope>NUCLEOTIDE SEQUENCE [LARGE SCALE GENOMIC DNA]</scope>
    <source>
        <strain evidence="5 6">DSM 25532</strain>
    </source>
</reference>
<dbReference type="CDD" id="cd16027">
    <property type="entry name" value="SGSH"/>
    <property type="match status" value="1"/>
</dbReference>
<comment type="caution">
    <text evidence="5">The sequence shown here is derived from an EMBL/GenBank/DDBJ whole genome shotgun (WGS) entry which is preliminary data.</text>
</comment>
<protein>
    <submittedName>
        <fullName evidence="5">Arylsulfatase A-like enzyme</fullName>
    </submittedName>
</protein>
<evidence type="ECO:0000259" key="4">
    <source>
        <dbReference type="Pfam" id="PF00884"/>
    </source>
</evidence>
<evidence type="ECO:0000256" key="1">
    <source>
        <dbReference type="ARBA" id="ARBA00008779"/>
    </source>
</evidence>
<proteinExistence type="inferred from homology"/>
<keyword evidence="3" id="KW-0732">Signal</keyword>
<organism evidence="5 6">
    <name type="scientific">Roseimicrobium gellanilyticum</name>
    <dbReference type="NCBI Taxonomy" id="748857"/>
    <lineage>
        <taxon>Bacteria</taxon>
        <taxon>Pseudomonadati</taxon>
        <taxon>Verrucomicrobiota</taxon>
        <taxon>Verrucomicrobiia</taxon>
        <taxon>Verrucomicrobiales</taxon>
        <taxon>Verrucomicrobiaceae</taxon>
        <taxon>Roseimicrobium</taxon>
    </lineage>
</organism>
<dbReference type="PANTHER" id="PTHR42693:SF53">
    <property type="entry name" value="ENDO-4-O-SULFATASE"/>
    <property type="match status" value="1"/>
</dbReference>
<comment type="similarity">
    <text evidence="1">Belongs to the sulfatase family.</text>
</comment>
<dbReference type="InterPro" id="IPR017850">
    <property type="entry name" value="Alkaline_phosphatase_core_sf"/>
</dbReference>
<dbReference type="InterPro" id="IPR050738">
    <property type="entry name" value="Sulfatase"/>
</dbReference>
<dbReference type="InterPro" id="IPR000917">
    <property type="entry name" value="Sulfatase_N"/>
</dbReference>
<dbReference type="OrthoDB" id="9803751at2"/>
<dbReference type="PANTHER" id="PTHR42693">
    <property type="entry name" value="ARYLSULFATASE FAMILY MEMBER"/>
    <property type="match status" value="1"/>
</dbReference>
<evidence type="ECO:0000256" key="2">
    <source>
        <dbReference type="ARBA" id="ARBA00022801"/>
    </source>
</evidence>
<dbReference type="Pfam" id="PF00884">
    <property type="entry name" value="Sulfatase"/>
    <property type="match status" value="1"/>
</dbReference>
<dbReference type="AlphaFoldDB" id="A0A366HUQ2"/>
<accession>A0A366HUQ2</accession>